<evidence type="ECO:0000256" key="4">
    <source>
        <dbReference type="ARBA" id="ARBA00022692"/>
    </source>
</evidence>
<accession>A0A8S9WSY3</accession>
<dbReference type="GO" id="GO:0000139">
    <property type="term" value="C:Golgi membrane"/>
    <property type="evidence" value="ECO:0007669"/>
    <property type="project" value="UniProtKB-SubCell"/>
</dbReference>
<organism evidence="10 11">
    <name type="scientific">Apolygus lucorum</name>
    <name type="common">Small green plant bug</name>
    <name type="synonym">Lygocoris lucorum</name>
    <dbReference type="NCBI Taxonomy" id="248454"/>
    <lineage>
        <taxon>Eukaryota</taxon>
        <taxon>Metazoa</taxon>
        <taxon>Ecdysozoa</taxon>
        <taxon>Arthropoda</taxon>
        <taxon>Hexapoda</taxon>
        <taxon>Insecta</taxon>
        <taxon>Pterygota</taxon>
        <taxon>Neoptera</taxon>
        <taxon>Paraneoptera</taxon>
        <taxon>Hemiptera</taxon>
        <taxon>Heteroptera</taxon>
        <taxon>Panheteroptera</taxon>
        <taxon>Cimicomorpha</taxon>
        <taxon>Miridae</taxon>
        <taxon>Mirini</taxon>
        <taxon>Apolygus</taxon>
    </lineage>
</organism>
<reference evidence="10" key="1">
    <citation type="journal article" date="2021" name="Mol. Ecol. Resour.">
        <title>Apolygus lucorum genome provides insights into omnivorousness and mesophyll feeding.</title>
        <authorList>
            <person name="Liu Y."/>
            <person name="Liu H."/>
            <person name="Wang H."/>
            <person name="Huang T."/>
            <person name="Liu B."/>
            <person name="Yang B."/>
            <person name="Yin L."/>
            <person name="Li B."/>
            <person name="Zhang Y."/>
            <person name="Zhang S."/>
            <person name="Jiang F."/>
            <person name="Zhang X."/>
            <person name="Ren Y."/>
            <person name="Wang B."/>
            <person name="Wang S."/>
            <person name="Lu Y."/>
            <person name="Wu K."/>
            <person name="Fan W."/>
            <person name="Wang G."/>
        </authorList>
    </citation>
    <scope>NUCLEOTIDE SEQUENCE</scope>
    <source>
        <strain evidence="10">12Hb</strain>
    </source>
</reference>
<sequence>MLRKYFQEVTKLRNLGKDWNLSDEEIDQIIDDSFRFLETEFGLEDNIANHSGKLSGRKIWTVSLFVCAVAILCCGLVTYRRPATSYLERNVHQLVYPGMKLLRKIMLPVVKTFPSLTEWYDEACLISNPYFQVPDLDCWPCENVRSVLNLTTSDVTNEKYHSGIPFIVKDPGLNKVGPKELRRLYRENKEMFDRDAPRAESHLHGVVTSEQLFSQLPSTMKKDMHVTWKLNRLEPTRAVRTAFGMPHKLPSYIASATPEKFVIIDDSTAATHQLPVTEGSTVFVIQGSGSRLYILDPSPECRASCQRISVVLHSHHILWYNWWYWRSSSAPVEHKDELSVSFIGSYF</sequence>
<comment type="caution">
    <text evidence="10">The sequence shown here is derived from an EMBL/GenBank/DDBJ whole genome shotgun (WGS) entry which is preliminary data.</text>
</comment>
<feature type="transmembrane region" description="Helical" evidence="9">
    <location>
        <begin position="59"/>
        <end position="79"/>
    </location>
</feature>
<evidence type="ECO:0000313" key="11">
    <source>
        <dbReference type="Proteomes" id="UP000466442"/>
    </source>
</evidence>
<gene>
    <name evidence="10" type="ORF">GE061_007246</name>
</gene>
<dbReference type="PANTHER" id="PTHR35259:SF1">
    <property type="entry name" value="BOMBESIN RECEPTOR-ACTIVATED PROTEIN C6ORF89"/>
    <property type="match status" value="1"/>
</dbReference>
<comment type="subcellular location">
    <subcellularLocation>
        <location evidence="2">Cytoplasm</location>
    </subcellularLocation>
    <subcellularLocation>
        <location evidence="1">Golgi apparatus membrane</location>
        <topology evidence="1">Single-pass type II membrane protein</topology>
    </subcellularLocation>
</comment>
<evidence type="ECO:0000256" key="6">
    <source>
        <dbReference type="ARBA" id="ARBA00022989"/>
    </source>
</evidence>
<evidence type="ECO:0000256" key="2">
    <source>
        <dbReference type="ARBA" id="ARBA00004496"/>
    </source>
</evidence>
<keyword evidence="8 9" id="KW-0472">Membrane</keyword>
<evidence type="ECO:0000256" key="1">
    <source>
        <dbReference type="ARBA" id="ARBA00004323"/>
    </source>
</evidence>
<proteinExistence type="predicted"/>
<keyword evidence="7" id="KW-0333">Golgi apparatus</keyword>
<dbReference type="Proteomes" id="UP000466442">
    <property type="component" value="Unassembled WGS sequence"/>
</dbReference>
<keyword evidence="6 9" id="KW-1133">Transmembrane helix</keyword>
<evidence type="ECO:0000313" key="10">
    <source>
        <dbReference type="EMBL" id="KAF6199221.1"/>
    </source>
</evidence>
<evidence type="ECO:0000256" key="7">
    <source>
        <dbReference type="ARBA" id="ARBA00023034"/>
    </source>
</evidence>
<dbReference type="InterPro" id="IPR038757">
    <property type="entry name" value="BRAP"/>
</dbReference>
<dbReference type="PANTHER" id="PTHR35259">
    <property type="entry name" value="BOMBESIN RECEPTOR-ACTIVATED PROTEIN C6ORF89"/>
    <property type="match status" value="1"/>
</dbReference>
<evidence type="ECO:0000256" key="8">
    <source>
        <dbReference type="ARBA" id="ARBA00023136"/>
    </source>
</evidence>
<keyword evidence="5" id="KW-0735">Signal-anchor</keyword>
<evidence type="ECO:0000256" key="9">
    <source>
        <dbReference type="SAM" id="Phobius"/>
    </source>
</evidence>
<keyword evidence="4 9" id="KW-0812">Transmembrane</keyword>
<keyword evidence="3" id="KW-0963">Cytoplasm</keyword>
<name>A0A8S9WSY3_APOLU</name>
<evidence type="ECO:0000256" key="5">
    <source>
        <dbReference type="ARBA" id="ARBA00022968"/>
    </source>
</evidence>
<dbReference type="AlphaFoldDB" id="A0A8S9WSY3"/>
<evidence type="ECO:0000256" key="3">
    <source>
        <dbReference type="ARBA" id="ARBA00022490"/>
    </source>
</evidence>
<keyword evidence="11" id="KW-1185">Reference proteome</keyword>
<dbReference type="OrthoDB" id="10036464at2759"/>
<protein>
    <submittedName>
        <fullName evidence="10">Uncharacterized protein</fullName>
    </submittedName>
</protein>
<dbReference type="EMBL" id="WIXP02000015">
    <property type="protein sequence ID" value="KAF6199221.1"/>
    <property type="molecule type" value="Genomic_DNA"/>
</dbReference>